<evidence type="ECO:0000256" key="5">
    <source>
        <dbReference type="SAM" id="Phobius"/>
    </source>
</evidence>
<evidence type="ECO:0000256" key="1">
    <source>
        <dbReference type="ARBA" id="ARBA00004141"/>
    </source>
</evidence>
<feature type="transmembrane region" description="Helical" evidence="5">
    <location>
        <begin position="113"/>
        <end position="133"/>
    </location>
</feature>
<dbReference type="Proteomes" id="UP001597119">
    <property type="component" value="Unassembled WGS sequence"/>
</dbReference>
<feature type="domain" description="RDD" evidence="6">
    <location>
        <begin position="14"/>
        <end position="145"/>
    </location>
</feature>
<keyword evidence="8" id="KW-1185">Reference proteome</keyword>
<feature type="transmembrane region" description="Helical" evidence="5">
    <location>
        <begin position="12"/>
        <end position="39"/>
    </location>
</feature>
<evidence type="ECO:0000313" key="7">
    <source>
        <dbReference type="EMBL" id="MFD1588481.1"/>
    </source>
</evidence>
<dbReference type="PANTHER" id="PTHR38480">
    <property type="entry name" value="SLR0254 PROTEIN"/>
    <property type="match status" value="1"/>
</dbReference>
<evidence type="ECO:0000259" key="6">
    <source>
        <dbReference type="Pfam" id="PF06271"/>
    </source>
</evidence>
<sequence>MTDIGGPQRCGVGIRGVSIVIDSFVWFGLFIVATLSVAVATGQLETTVNGADATLSGSAGTAAFGLWLAFGIGYHTLLEWRFGKTLGKYLVGIRAVEDDGSPLSLRSSIVRNVFRLVDFLPIWYLVGIVGIYLSDGNKRIGDQFGGTAVVR</sequence>
<dbReference type="EMBL" id="JBHUDJ010000013">
    <property type="protein sequence ID" value="MFD1588481.1"/>
    <property type="molecule type" value="Genomic_DNA"/>
</dbReference>
<dbReference type="RefSeq" id="WP_247381934.1">
    <property type="nucleotide sequence ID" value="NZ_JALLGV010000013.1"/>
</dbReference>
<dbReference type="AlphaFoldDB" id="A0ABD6CFL8"/>
<evidence type="ECO:0000313" key="8">
    <source>
        <dbReference type="Proteomes" id="UP001597119"/>
    </source>
</evidence>
<dbReference type="PANTHER" id="PTHR38480:SF1">
    <property type="entry name" value="SLR0254 PROTEIN"/>
    <property type="match status" value="1"/>
</dbReference>
<comment type="caution">
    <text evidence="7">The sequence shown here is derived from an EMBL/GenBank/DDBJ whole genome shotgun (WGS) entry which is preliminary data.</text>
</comment>
<reference evidence="7 8" key="1">
    <citation type="journal article" date="2019" name="Int. J. Syst. Evol. Microbiol.">
        <title>The Global Catalogue of Microorganisms (GCM) 10K type strain sequencing project: providing services to taxonomists for standard genome sequencing and annotation.</title>
        <authorList>
            <consortium name="The Broad Institute Genomics Platform"/>
            <consortium name="The Broad Institute Genome Sequencing Center for Infectious Disease"/>
            <person name="Wu L."/>
            <person name="Ma J."/>
        </authorList>
    </citation>
    <scope>NUCLEOTIDE SEQUENCE [LARGE SCALE GENOMIC DNA]</scope>
    <source>
        <strain evidence="7 8">CGMCC 1.12125</strain>
    </source>
</reference>
<organism evidence="7 8">
    <name type="scientific">Halorientalis brevis</name>
    <dbReference type="NCBI Taxonomy" id="1126241"/>
    <lineage>
        <taxon>Archaea</taxon>
        <taxon>Methanobacteriati</taxon>
        <taxon>Methanobacteriota</taxon>
        <taxon>Stenosarchaea group</taxon>
        <taxon>Halobacteria</taxon>
        <taxon>Halobacteriales</taxon>
        <taxon>Haloarculaceae</taxon>
        <taxon>Halorientalis</taxon>
    </lineage>
</organism>
<proteinExistence type="predicted"/>
<evidence type="ECO:0000256" key="4">
    <source>
        <dbReference type="ARBA" id="ARBA00023136"/>
    </source>
</evidence>
<feature type="transmembrane region" description="Helical" evidence="5">
    <location>
        <begin position="59"/>
        <end position="78"/>
    </location>
</feature>
<keyword evidence="4 5" id="KW-0472">Membrane</keyword>
<evidence type="ECO:0000256" key="3">
    <source>
        <dbReference type="ARBA" id="ARBA00022989"/>
    </source>
</evidence>
<accession>A0ABD6CFL8</accession>
<evidence type="ECO:0000256" key="2">
    <source>
        <dbReference type="ARBA" id="ARBA00022692"/>
    </source>
</evidence>
<keyword evidence="2 5" id="KW-0812">Transmembrane</keyword>
<dbReference type="InterPro" id="IPR010432">
    <property type="entry name" value="RDD"/>
</dbReference>
<name>A0ABD6CFL8_9EURY</name>
<gene>
    <name evidence="7" type="ORF">ACFR9U_15990</name>
</gene>
<comment type="subcellular location">
    <subcellularLocation>
        <location evidence="1">Membrane</location>
        <topology evidence="1">Multi-pass membrane protein</topology>
    </subcellularLocation>
</comment>
<protein>
    <submittedName>
        <fullName evidence="7">RDD family protein</fullName>
    </submittedName>
</protein>
<keyword evidence="3 5" id="KW-1133">Transmembrane helix</keyword>
<dbReference type="Pfam" id="PF06271">
    <property type="entry name" value="RDD"/>
    <property type="match status" value="1"/>
</dbReference>
<dbReference type="GO" id="GO:0016020">
    <property type="term" value="C:membrane"/>
    <property type="evidence" value="ECO:0007669"/>
    <property type="project" value="UniProtKB-SubCell"/>
</dbReference>